<name>A0A644Z3I8_9ZZZZ</name>
<gene>
    <name evidence="1" type="ORF">SDC9_82008</name>
</gene>
<comment type="caution">
    <text evidence="1">The sequence shown here is derived from an EMBL/GenBank/DDBJ whole genome shotgun (WGS) entry which is preliminary data.</text>
</comment>
<dbReference type="AlphaFoldDB" id="A0A644Z3I8"/>
<dbReference type="EMBL" id="VSSQ01007279">
    <property type="protein sequence ID" value="MPM35416.1"/>
    <property type="molecule type" value="Genomic_DNA"/>
</dbReference>
<organism evidence="1">
    <name type="scientific">bioreactor metagenome</name>
    <dbReference type="NCBI Taxonomy" id="1076179"/>
    <lineage>
        <taxon>unclassified sequences</taxon>
        <taxon>metagenomes</taxon>
        <taxon>ecological metagenomes</taxon>
    </lineage>
</organism>
<accession>A0A644Z3I8</accession>
<protein>
    <submittedName>
        <fullName evidence="1">Uncharacterized protein</fullName>
    </submittedName>
</protein>
<dbReference type="PROSITE" id="PS51257">
    <property type="entry name" value="PROKAR_LIPOPROTEIN"/>
    <property type="match status" value="1"/>
</dbReference>
<sequence length="180" mass="20127">MKRKLVVLVAILLIMTSFAGCKDPYEGAMVGAWQDDNRLVGIIFREDGTCDVTFAREYITETVECAYAYSDGRVVIYNPRQYSIEDFDLKNLSSTPSDQGVTFYIDREEKDGVVDSFLLLSLTMKKSPLVYIQSFSEWLNGLSADGVTLNDAGTAYTVSKFAGDAIEWIEEALVDKQPIQ</sequence>
<proteinExistence type="predicted"/>
<reference evidence="1" key="1">
    <citation type="submission" date="2019-08" db="EMBL/GenBank/DDBJ databases">
        <authorList>
            <person name="Kucharzyk K."/>
            <person name="Murdoch R.W."/>
            <person name="Higgins S."/>
            <person name="Loffler F."/>
        </authorList>
    </citation>
    <scope>NUCLEOTIDE SEQUENCE</scope>
</reference>
<evidence type="ECO:0000313" key="1">
    <source>
        <dbReference type="EMBL" id="MPM35416.1"/>
    </source>
</evidence>